<evidence type="ECO:0000313" key="6">
    <source>
        <dbReference type="EMBL" id="HIR39318.1"/>
    </source>
</evidence>
<reference evidence="6" key="1">
    <citation type="submission" date="2020-10" db="EMBL/GenBank/DDBJ databases">
        <authorList>
            <person name="Gilroy R."/>
        </authorList>
    </citation>
    <scope>NUCLEOTIDE SEQUENCE</scope>
    <source>
        <strain evidence="6">ChiW25-3613</strain>
    </source>
</reference>
<evidence type="ECO:0000256" key="2">
    <source>
        <dbReference type="ARBA" id="ARBA00024867"/>
    </source>
</evidence>
<dbReference type="Proteomes" id="UP000824179">
    <property type="component" value="Unassembled WGS sequence"/>
</dbReference>
<accession>A0A9D1DB26</accession>
<feature type="modified residue" description="4-aspartylphosphate" evidence="3">
    <location>
        <position position="56"/>
    </location>
</feature>
<comment type="function">
    <text evidence="2">May play the central regulatory role in sporulation. It may be an element of the effector pathway responsible for the activation of sporulation genes in response to nutritional stress. Spo0A may act in concert with spo0H (a sigma factor) to control the expression of some genes that are critical to the sporulation process.</text>
</comment>
<dbReference type="SMART" id="SM00448">
    <property type="entry name" value="REC"/>
    <property type="match status" value="1"/>
</dbReference>
<dbReference type="PANTHER" id="PTHR37299:SF1">
    <property type="entry name" value="STAGE 0 SPORULATION PROTEIN A HOMOLOG"/>
    <property type="match status" value="1"/>
</dbReference>
<proteinExistence type="predicted"/>
<sequence>MIKIAIAEDEKKEAEKLESYIRRYGAEHGENYNVSVFTNGIDFVSSAEPFHIVFLDIDMPLMGGLDAAKKLREADKSACIIFVTNLAQYAVKGYEVDAMDFVVKPIDYPSFESKFKKALYISQSAHTYSIILPLKAGFRKLAVEDIVYVEVQGHILTFHLKDEIVSQRMPLSRAKEMLGEDFVQCNKCYLVNLAYVTGVTADTVTVGSNKLELSRLKKRELLDSLAAFLGKRG</sequence>
<feature type="domain" description="HTH LytTR-type" evidence="5">
    <location>
        <begin position="130"/>
        <end position="196"/>
    </location>
</feature>
<dbReference type="EMBL" id="DVHB01000054">
    <property type="protein sequence ID" value="HIR39318.1"/>
    <property type="molecule type" value="Genomic_DNA"/>
</dbReference>
<dbReference type="PROSITE" id="PS50110">
    <property type="entry name" value="RESPONSE_REGULATORY"/>
    <property type="match status" value="1"/>
</dbReference>
<dbReference type="InterPro" id="IPR011006">
    <property type="entry name" value="CheY-like_superfamily"/>
</dbReference>
<dbReference type="GO" id="GO:0003677">
    <property type="term" value="F:DNA binding"/>
    <property type="evidence" value="ECO:0007669"/>
    <property type="project" value="InterPro"/>
</dbReference>
<evidence type="ECO:0000313" key="7">
    <source>
        <dbReference type="Proteomes" id="UP000824179"/>
    </source>
</evidence>
<dbReference type="Pfam" id="PF00072">
    <property type="entry name" value="Response_reg"/>
    <property type="match status" value="1"/>
</dbReference>
<dbReference type="InterPro" id="IPR001789">
    <property type="entry name" value="Sig_transdc_resp-reg_receiver"/>
</dbReference>
<evidence type="ECO:0000259" key="4">
    <source>
        <dbReference type="PROSITE" id="PS50110"/>
    </source>
</evidence>
<gene>
    <name evidence="6" type="ORF">IAB90_02945</name>
</gene>
<reference evidence="6" key="2">
    <citation type="journal article" date="2021" name="PeerJ">
        <title>Extensive microbial diversity within the chicken gut microbiome revealed by metagenomics and culture.</title>
        <authorList>
            <person name="Gilroy R."/>
            <person name="Ravi A."/>
            <person name="Getino M."/>
            <person name="Pursley I."/>
            <person name="Horton D.L."/>
            <person name="Alikhan N.F."/>
            <person name="Baker D."/>
            <person name="Gharbi K."/>
            <person name="Hall N."/>
            <person name="Watson M."/>
            <person name="Adriaenssens E.M."/>
            <person name="Foster-Nyarko E."/>
            <person name="Jarju S."/>
            <person name="Secka A."/>
            <person name="Antonio M."/>
            <person name="Oren A."/>
            <person name="Chaudhuri R.R."/>
            <person name="La Ragione R."/>
            <person name="Hildebrand F."/>
            <person name="Pallen M.J."/>
        </authorList>
    </citation>
    <scope>NUCLEOTIDE SEQUENCE</scope>
    <source>
        <strain evidence="6">ChiW25-3613</strain>
    </source>
</reference>
<dbReference type="InterPro" id="IPR046947">
    <property type="entry name" value="LytR-like"/>
</dbReference>
<dbReference type="Pfam" id="PF04397">
    <property type="entry name" value="LytTR"/>
    <property type="match status" value="1"/>
</dbReference>
<organism evidence="6 7">
    <name type="scientific">Candidatus Coproplasma stercoripullorum</name>
    <dbReference type="NCBI Taxonomy" id="2840751"/>
    <lineage>
        <taxon>Bacteria</taxon>
        <taxon>Bacillati</taxon>
        <taxon>Bacillota</taxon>
        <taxon>Clostridia</taxon>
        <taxon>Eubacteriales</taxon>
        <taxon>Candidatus Coproplasma</taxon>
    </lineage>
</organism>
<dbReference type="Gene3D" id="3.40.50.2300">
    <property type="match status" value="1"/>
</dbReference>
<protein>
    <recommendedName>
        <fullName evidence="1">Stage 0 sporulation protein A homolog</fullName>
    </recommendedName>
</protein>
<dbReference type="InterPro" id="IPR007492">
    <property type="entry name" value="LytTR_DNA-bd_dom"/>
</dbReference>
<dbReference type="Gene3D" id="2.40.50.1020">
    <property type="entry name" value="LytTr DNA-binding domain"/>
    <property type="match status" value="1"/>
</dbReference>
<evidence type="ECO:0000256" key="1">
    <source>
        <dbReference type="ARBA" id="ARBA00018672"/>
    </source>
</evidence>
<comment type="caution">
    <text evidence="6">The sequence shown here is derived from an EMBL/GenBank/DDBJ whole genome shotgun (WGS) entry which is preliminary data.</text>
</comment>
<evidence type="ECO:0000256" key="3">
    <source>
        <dbReference type="PROSITE-ProRule" id="PRU00169"/>
    </source>
</evidence>
<name>A0A9D1DB26_9FIRM</name>
<dbReference type="SMART" id="SM00850">
    <property type="entry name" value="LytTR"/>
    <property type="match status" value="1"/>
</dbReference>
<feature type="domain" description="Response regulatory" evidence="4">
    <location>
        <begin position="3"/>
        <end position="119"/>
    </location>
</feature>
<dbReference type="AlphaFoldDB" id="A0A9D1DB26"/>
<keyword evidence="3" id="KW-0597">Phosphoprotein</keyword>
<dbReference type="GO" id="GO:0000156">
    <property type="term" value="F:phosphorelay response regulator activity"/>
    <property type="evidence" value="ECO:0007669"/>
    <property type="project" value="InterPro"/>
</dbReference>
<evidence type="ECO:0000259" key="5">
    <source>
        <dbReference type="PROSITE" id="PS50930"/>
    </source>
</evidence>
<dbReference type="SUPFAM" id="SSF52172">
    <property type="entry name" value="CheY-like"/>
    <property type="match status" value="1"/>
</dbReference>
<dbReference type="PANTHER" id="PTHR37299">
    <property type="entry name" value="TRANSCRIPTIONAL REGULATOR-RELATED"/>
    <property type="match status" value="1"/>
</dbReference>
<dbReference type="PROSITE" id="PS50930">
    <property type="entry name" value="HTH_LYTTR"/>
    <property type="match status" value="1"/>
</dbReference>